<organism evidence="1 2">
    <name type="scientific">Candidatus Harrisonbacteria bacterium CG10_big_fil_rev_8_21_14_0_10_45_28</name>
    <dbReference type="NCBI Taxonomy" id="1974586"/>
    <lineage>
        <taxon>Bacteria</taxon>
        <taxon>Candidatus Harrisoniibacteriota</taxon>
    </lineage>
</organism>
<accession>A0A2H0UN09</accession>
<dbReference type="Proteomes" id="UP000230903">
    <property type="component" value="Unassembled WGS sequence"/>
</dbReference>
<reference evidence="2" key="1">
    <citation type="submission" date="2017-09" db="EMBL/GenBank/DDBJ databases">
        <title>Depth-based differentiation of microbial function through sediment-hosted aquifers and enrichment of novel symbionts in the deep terrestrial subsurface.</title>
        <authorList>
            <person name="Probst A.J."/>
            <person name="Ladd B."/>
            <person name="Jarett J.K."/>
            <person name="Geller-Mcgrath D.E."/>
            <person name="Sieber C.M.K."/>
            <person name="Emerson J.B."/>
            <person name="Anantharaman K."/>
            <person name="Thomas B.C."/>
            <person name="Malmstrom R."/>
            <person name="Stieglmeier M."/>
            <person name="Klingl A."/>
            <person name="Woyke T."/>
            <person name="Ryan C.M."/>
            <person name="Banfield J.F."/>
        </authorList>
    </citation>
    <scope>NUCLEOTIDE SEQUENCE [LARGE SCALE GENOMIC DNA]</scope>
</reference>
<evidence type="ECO:0000313" key="2">
    <source>
        <dbReference type="Proteomes" id="UP000230903"/>
    </source>
</evidence>
<dbReference type="AlphaFoldDB" id="A0A2H0UN09"/>
<evidence type="ECO:0000313" key="1">
    <source>
        <dbReference type="EMBL" id="PIR87773.1"/>
    </source>
</evidence>
<protein>
    <submittedName>
        <fullName evidence="1">Uncharacterized protein</fullName>
    </submittedName>
</protein>
<gene>
    <name evidence="1" type="ORF">COU10_02785</name>
</gene>
<comment type="caution">
    <text evidence="1">The sequence shown here is derived from an EMBL/GenBank/DDBJ whole genome shotgun (WGS) entry which is preliminary data.</text>
</comment>
<proteinExistence type="predicted"/>
<dbReference type="EMBL" id="PFBC01000044">
    <property type="protein sequence ID" value="PIR87773.1"/>
    <property type="molecule type" value="Genomic_DNA"/>
</dbReference>
<sequence>MVRPLPSLEKISKTIKDPFSENRIMAVIEICDYLVSLSFAISHVDQIFIEESFTKEAKSNSESDILLALKELCSEHLNKSQNYQYLILPNHRLATTGRSGVSLPRPDPETIITQTELENTISKGLWKIFSNQRIRAGKKTESSDINLALFSAEFLNIKLDKNRVSHPVGFKAKILELWCEQTIVSKSLLQGIYSILPEEEIALIKESAGVVSDLIFSSTEKEEDFLLAEIGLAETAFYRSRGQAFYYLDKITWGTDKLFNAISRSLGVAKSEAIEVFKIYQNKSASIPVLKKLETIISEEAAVLLRGIEQYQRKADLSRIYTHSFLFIGDMLNDPSLKRRLGISLQIRPVDKKFIGEKFNFELKLNVQISALQNNTVLVGAVKNLEIKKTSPALEKITQQRARLLQDS</sequence>
<name>A0A2H0UN09_9BACT</name>